<proteinExistence type="predicted"/>
<sequence>MFGSKSRLHRKFQEWVDTGVSDKIEKEALKLYERSIKIRTKRMGADGALRKGSKKGDLHGSKSDGSRQKKQSKAYSRRSARSTILYWILQKFMTLN</sequence>
<dbReference type="EMBL" id="AOHC02000038">
    <property type="protein sequence ID" value="EMY77148.1"/>
    <property type="molecule type" value="Genomic_DNA"/>
</dbReference>
<gene>
    <name evidence="2" type="ORF">LEP1GSC060_1961</name>
</gene>
<keyword evidence="3" id="KW-1185">Reference proteome</keyword>
<evidence type="ECO:0000313" key="2">
    <source>
        <dbReference type="EMBL" id="EMY77148.1"/>
    </source>
</evidence>
<comment type="caution">
    <text evidence="2">The sequence shown here is derived from an EMBL/GenBank/DDBJ whole genome shotgun (WGS) entry which is preliminary data.</text>
</comment>
<name>N1WMW2_9LEPT</name>
<feature type="compositionally biased region" description="Basic residues" evidence="1">
    <location>
        <begin position="68"/>
        <end position="79"/>
    </location>
</feature>
<evidence type="ECO:0000256" key="1">
    <source>
        <dbReference type="SAM" id="MobiDB-lite"/>
    </source>
</evidence>
<feature type="region of interest" description="Disordered" evidence="1">
    <location>
        <begin position="43"/>
        <end position="79"/>
    </location>
</feature>
<dbReference type="AlphaFoldDB" id="N1WMW2"/>
<organism evidence="2 3">
    <name type="scientific">Leptospira weilii serovar Ranarum str. ICFT</name>
    <dbReference type="NCBI Taxonomy" id="1218598"/>
    <lineage>
        <taxon>Bacteria</taxon>
        <taxon>Pseudomonadati</taxon>
        <taxon>Spirochaetota</taxon>
        <taxon>Spirochaetia</taxon>
        <taxon>Leptospirales</taxon>
        <taxon>Leptospiraceae</taxon>
        <taxon>Leptospira</taxon>
    </lineage>
</organism>
<dbReference type="Proteomes" id="UP000012313">
    <property type="component" value="Unassembled WGS sequence"/>
</dbReference>
<reference evidence="2" key="1">
    <citation type="submission" date="2013-03" db="EMBL/GenBank/DDBJ databases">
        <authorList>
            <person name="Harkins D.M."/>
            <person name="Durkin A.S."/>
            <person name="Brinkac L.M."/>
            <person name="Haft D.H."/>
            <person name="Selengut J.D."/>
            <person name="Sanka R."/>
            <person name="DePew J."/>
            <person name="Purushe J."/>
            <person name="Hartskeerl R.A."/>
            <person name="Ahmed A."/>
            <person name="van der Linden H."/>
            <person name="Goris M.G.A."/>
            <person name="Vinetz J.M."/>
            <person name="Sutton G.G."/>
            <person name="Nierman W.C."/>
            <person name="Fouts D.E."/>
        </authorList>
    </citation>
    <scope>NUCLEOTIDE SEQUENCE [LARGE SCALE GENOMIC DNA]</scope>
    <source>
        <strain evidence="2">ICFT</strain>
    </source>
</reference>
<evidence type="ECO:0000313" key="3">
    <source>
        <dbReference type="Proteomes" id="UP000012313"/>
    </source>
</evidence>
<accession>N1WMW2</accession>
<protein>
    <submittedName>
        <fullName evidence="2">Uncharacterized protein</fullName>
    </submittedName>
</protein>
<feature type="compositionally biased region" description="Basic and acidic residues" evidence="1">
    <location>
        <begin position="54"/>
        <end position="67"/>
    </location>
</feature>